<evidence type="ECO:0000256" key="4">
    <source>
        <dbReference type="ARBA" id="ARBA00022862"/>
    </source>
</evidence>
<feature type="domain" description="Thioredoxin" evidence="9">
    <location>
        <begin position="55"/>
        <end position="213"/>
    </location>
</feature>
<evidence type="ECO:0000256" key="6">
    <source>
        <dbReference type="ARBA" id="ARBA00023157"/>
    </source>
</evidence>
<accession>A0A914BZQ0</accession>
<dbReference type="GO" id="GO:0045454">
    <property type="term" value="P:cell redox homeostasis"/>
    <property type="evidence" value="ECO:0007669"/>
    <property type="project" value="TreeGrafter"/>
</dbReference>
<dbReference type="Pfam" id="PF10417">
    <property type="entry name" value="1-cysPrx_C"/>
    <property type="match status" value="1"/>
</dbReference>
<evidence type="ECO:0000256" key="7">
    <source>
        <dbReference type="ARBA" id="ARBA00023284"/>
    </source>
</evidence>
<evidence type="ECO:0000313" key="10">
    <source>
        <dbReference type="Proteomes" id="UP000887540"/>
    </source>
</evidence>
<dbReference type="GO" id="GO:0008379">
    <property type="term" value="F:thioredoxin peroxidase activity"/>
    <property type="evidence" value="ECO:0007669"/>
    <property type="project" value="TreeGrafter"/>
</dbReference>
<evidence type="ECO:0000313" key="11">
    <source>
        <dbReference type="WBParaSite" id="ACRNAN_Path_1382.g5418.t1"/>
    </source>
</evidence>
<dbReference type="GO" id="GO:0006979">
    <property type="term" value="P:response to oxidative stress"/>
    <property type="evidence" value="ECO:0007669"/>
    <property type="project" value="TreeGrafter"/>
</dbReference>
<dbReference type="Proteomes" id="UP000887540">
    <property type="component" value="Unplaced"/>
</dbReference>
<dbReference type="AlphaFoldDB" id="A0A914BZQ0"/>
<dbReference type="InterPro" id="IPR019479">
    <property type="entry name" value="Peroxiredoxin_C"/>
</dbReference>
<dbReference type="CDD" id="cd03015">
    <property type="entry name" value="PRX_Typ2cys"/>
    <property type="match status" value="1"/>
</dbReference>
<organism evidence="10 11">
    <name type="scientific">Acrobeloides nanus</name>
    <dbReference type="NCBI Taxonomy" id="290746"/>
    <lineage>
        <taxon>Eukaryota</taxon>
        <taxon>Metazoa</taxon>
        <taxon>Ecdysozoa</taxon>
        <taxon>Nematoda</taxon>
        <taxon>Chromadorea</taxon>
        <taxon>Rhabditida</taxon>
        <taxon>Tylenchina</taxon>
        <taxon>Cephalobomorpha</taxon>
        <taxon>Cephaloboidea</taxon>
        <taxon>Cephalobidae</taxon>
        <taxon>Acrobeloides</taxon>
    </lineage>
</organism>
<keyword evidence="6" id="KW-1015">Disulfide bond</keyword>
<evidence type="ECO:0000256" key="8">
    <source>
        <dbReference type="ARBA" id="ARBA00049091"/>
    </source>
</evidence>
<dbReference type="InterPro" id="IPR013766">
    <property type="entry name" value="Thioredoxin_domain"/>
</dbReference>
<dbReference type="PANTHER" id="PTHR10681:SF128">
    <property type="entry name" value="THIOREDOXIN-DEPENDENT PEROXIDE REDUCTASE, MITOCHONDRIAL"/>
    <property type="match status" value="1"/>
</dbReference>
<dbReference type="GO" id="GO:0005829">
    <property type="term" value="C:cytosol"/>
    <property type="evidence" value="ECO:0007669"/>
    <property type="project" value="TreeGrafter"/>
</dbReference>
<name>A0A914BZQ0_9BILA</name>
<comment type="similarity">
    <text evidence="1">Belongs to the peroxiredoxin family. AhpC/Prx1 subfamily.</text>
</comment>
<evidence type="ECO:0000256" key="2">
    <source>
        <dbReference type="ARBA" id="ARBA00013017"/>
    </source>
</evidence>
<keyword evidence="3" id="KW-0575">Peroxidase</keyword>
<dbReference type="InterPro" id="IPR050217">
    <property type="entry name" value="Peroxiredoxin"/>
</dbReference>
<dbReference type="InterPro" id="IPR000866">
    <property type="entry name" value="AhpC/TSA"/>
</dbReference>
<keyword evidence="4" id="KW-0049">Antioxidant</keyword>
<dbReference type="PROSITE" id="PS51352">
    <property type="entry name" value="THIOREDOXIN_2"/>
    <property type="match status" value="1"/>
</dbReference>
<keyword evidence="10" id="KW-1185">Reference proteome</keyword>
<dbReference type="FunFam" id="3.40.30.10:FF:000003">
    <property type="entry name" value="Peroxiredoxin 1"/>
    <property type="match status" value="1"/>
</dbReference>
<keyword evidence="5" id="KW-0560">Oxidoreductase</keyword>
<comment type="catalytic activity">
    <reaction evidence="8">
        <text>a hydroperoxide + [thioredoxin]-dithiol = an alcohol + [thioredoxin]-disulfide + H2O</text>
        <dbReference type="Rhea" id="RHEA:62620"/>
        <dbReference type="Rhea" id="RHEA-COMP:10698"/>
        <dbReference type="Rhea" id="RHEA-COMP:10700"/>
        <dbReference type="ChEBI" id="CHEBI:15377"/>
        <dbReference type="ChEBI" id="CHEBI:29950"/>
        <dbReference type="ChEBI" id="CHEBI:30879"/>
        <dbReference type="ChEBI" id="CHEBI:35924"/>
        <dbReference type="ChEBI" id="CHEBI:50058"/>
        <dbReference type="EC" id="1.11.1.24"/>
    </reaction>
</comment>
<dbReference type="WBParaSite" id="ACRNAN_Path_1382.g5418.t1">
    <property type="protein sequence ID" value="ACRNAN_Path_1382.g5418.t1"/>
    <property type="gene ID" value="ACRNAN_Path_1382.g5418"/>
</dbReference>
<reference evidence="11" key="1">
    <citation type="submission" date="2022-11" db="UniProtKB">
        <authorList>
            <consortium name="WormBaseParasite"/>
        </authorList>
    </citation>
    <scope>IDENTIFICATION</scope>
</reference>
<sequence>MFRSLATKLAAPACFALRARAQAVPATFIRLSHHEEGHNEAWGDFYYGHQGIRPIGPTTVAPAFEGQAVVNGEFKTISLKDYKDKWLIFFFYPLDFTFVCPTEIIAFSDRAAEFRKLNTELVACSCDSHFSHLAWINTPRKDGGLGDMQIPVLSDFSKKIARDFGVLCPKTGLSYRGLFLIDPKGIVRYSGCNDLPVGRSVDETLRLLKAFQFFEKHGEVCPADWEEGEESINTKNPKKYFGNKNK</sequence>
<dbReference type="EC" id="1.11.1.24" evidence="2"/>
<dbReference type="GO" id="GO:0042744">
    <property type="term" value="P:hydrogen peroxide catabolic process"/>
    <property type="evidence" value="ECO:0007669"/>
    <property type="project" value="TreeGrafter"/>
</dbReference>
<dbReference type="Pfam" id="PF00578">
    <property type="entry name" value="AhpC-TSA"/>
    <property type="match status" value="1"/>
</dbReference>
<dbReference type="SUPFAM" id="SSF52833">
    <property type="entry name" value="Thioredoxin-like"/>
    <property type="match status" value="1"/>
</dbReference>
<dbReference type="GO" id="GO:0033554">
    <property type="term" value="P:cellular response to stress"/>
    <property type="evidence" value="ECO:0007669"/>
    <property type="project" value="TreeGrafter"/>
</dbReference>
<evidence type="ECO:0000259" key="9">
    <source>
        <dbReference type="PROSITE" id="PS51352"/>
    </source>
</evidence>
<keyword evidence="7" id="KW-0676">Redox-active center</keyword>
<evidence type="ECO:0000256" key="5">
    <source>
        <dbReference type="ARBA" id="ARBA00023002"/>
    </source>
</evidence>
<evidence type="ECO:0000256" key="1">
    <source>
        <dbReference type="ARBA" id="ARBA00009796"/>
    </source>
</evidence>
<dbReference type="InterPro" id="IPR036249">
    <property type="entry name" value="Thioredoxin-like_sf"/>
</dbReference>
<evidence type="ECO:0000256" key="3">
    <source>
        <dbReference type="ARBA" id="ARBA00022559"/>
    </source>
</evidence>
<proteinExistence type="inferred from homology"/>
<dbReference type="Gene3D" id="3.40.30.10">
    <property type="entry name" value="Glutaredoxin"/>
    <property type="match status" value="1"/>
</dbReference>
<dbReference type="GO" id="GO:0005739">
    <property type="term" value="C:mitochondrion"/>
    <property type="evidence" value="ECO:0007669"/>
    <property type="project" value="TreeGrafter"/>
</dbReference>
<protein>
    <recommendedName>
        <fullName evidence="2">thioredoxin-dependent peroxiredoxin</fullName>
        <ecNumber evidence="2">1.11.1.24</ecNumber>
    </recommendedName>
</protein>
<dbReference type="PANTHER" id="PTHR10681">
    <property type="entry name" value="THIOREDOXIN PEROXIDASE"/>
    <property type="match status" value="1"/>
</dbReference>